<dbReference type="Proteomes" id="UP001153555">
    <property type="component" value="Unassembled WGS sequence"/>
</dbReference>
<sequence length="167" mass="18552">MKFDGACLRRCPNLVVRSSSSEGTSTETTLYGKDEPEANGGITVKDTRPDNKEEDYDTNQLNEGSQEGTSVDMELFKFLENFDLKFDYQDTYSLLVVGGGGIFALWLAVAVVGAVDSIPLLPKVLELIGLGYTIWFSSRYLIFKENRDELFSKAKQIKQEVLGSKDG</sequence>
<keyword evidence="3" id="KW-0812">Transmembrane</keyword>
<keyword evidence="3" id="KW-1133">Transmembrane helix</keyword>
<keyword evidence="3" id="KW-0472">Membrane</keyword>
<evidence type="ECO:0000256" key="3">
    <source>
        <dbReference type="SAM" id="Phobius"/>
    </source>
</evidence>
<proteinExistence type="predicted"/>
<dbReference type="AlphaFoldDB" id="A0A9N7MNZ5"/>
<feature type="domain" description="Cyanobacterial aminoacyl-tRNA synthetase CAAD" evidence="4">
    <location>
        <begin position="87"/>
        <end position="163"/>
    </location>
</feature>
<name>A0A9N7MNZ5_STRHE</name>
<dbReference type="OrthoDB" id="2014299at2759"/>
<feature type="transmembrane region" description="Helical" evidence="3">
    <location>
        <begin position="124"/>
        <end position="143"/>
    </location>
</feature>
<dbReference type="PANTHER" id="PTHR33222">
    <property type="match status" value="1"/>
</dbReference>
<dbReference type="InterPro" id="IPR025564">
    <property type="entry name" value="CAAD_dom"/>
</dbReference>
<feature type="transmembrane region" description="Helical" evidence="3">
    <location>
        <begin position="92"/>
        <end position="112"/>
    </location>
</feature>
<dbReference type="PANTHER" id="PTHR33222:SF2">
    <property type="entry name" value="PROTEIN CURVATURE THYLAKOID 1D, CHLOROPLASTIC"/>
    <property type="match status" value="1"/>
</dbReference>
<dbReference type="Pfam" id="PF14159">
    <property type="entry name" value="CAAD"/>
    <property type="match status" value="1"/>
</dbReference>
<comment type="subcellular location">
    <subcellularLocation>
        <location evidence="1">Membrane</location>
        <topology evidence="1">Multi-pass membrane protein</topology>
    </subcellularLocation>
</comment>
<dbReference type="EMBL" id="CACSLK010010322">
    <property type="protein sequence ID" value="CAA0812512.1"/>
    <property type="molecule type" value="Genomic_DNA"/>
</dbReference>
<feature type="compositionally biased region" description="Low complexity" evidence="2">
    <location>
        <begin position="18"/>
        <end position="29"/>
    </location>
</feature>
<accession>A0A9N7MNZ5</accession>
<organism evidence="5 6">
    <name type="scientific">Striga hermonthica</name>
    <name type="common">Purple witchweed</name>
    <name type="synonym">Buchnera hermonthica</name>
    <dbReference type="NCBI Taxonomy" id="68872"/>
    <lineage>
        <taxon>Eukaryota</taxon>
        <taxon>Viridiplantae</taxon>
        <taxon>Streptophyta</taxon>
        <taxon>Embryophyta</taxon>
        <taxon>Tracheophyta</taxon>
        <taxon>Spermatophyta</taxon>
        <taxon>Magnoliopsida</taxon>
        <taxon>eudicotyledons</taxon>
        <taxon>Gunneridae</taxon>
        <taxon>Pentapetalae</taxon>
        <taxon>asterids</taxon>
        <taxon>lamiids</taxon>
        <taxon>Lamiales</taxon>
        <taxon>Orobanchaceae</taxon>
        <taxon>Buchnereae</taxon>
        <taxon>Striga</taxon>
    </lineage>
</organism>
<evidence type="ECO:0000256" key="2">
    <source>
        <dbReference type="SAM" id="MobiDB-lite"/>
    </source>
</evidence>
<evidence type="ECO:0000313" key="5">
    <source>
        <dbReference type="EMBL" id="CAA0812512.1"/>
    </source>
</evidence>
<dbReference type="InterPro" id="IPR033344">
    <property type="entry name" value="CURT1"/>
</dbReference>
<evidence type="ECO:0000256" key="1">
    <source>
        <dbReference type="ARBA" id="ARBA00004141"/>
    </source>
</evidence>
<evidence type="ECO:0000259" key="4">
    <source>
        <dbReference type="Pfam" id="PF14159"/>
    </source>
</evidence>
<comment type="caution">
    <text evidence="5">The sequence shown here is derived from an EMBL/GenBank/DDBJ whole genome shotgun (WGS) entry which is preliminary data.</text>
</comment>
<feature type="region of interest" description="Disordered" evidence="2">
    <location>
        <begin position="18"/>
        <end position="65"/>
    </location>
</feature>
<reference evidence="5" key="1">
    <citation type="submission" date="2019-12" db="EMBL/GenBank/DDBJ databases">
        <authorList>
            <person name="Scholes J."/>
        </authorList>
    </citation>
    <scope>NUCLEOTIDE SEQUENCE</scope>
</reference>
<gene>
    <name evidence="5" type="ORF">SHERM_13186</name>
</gene>
<dbReference type="GO" id="GO:0009535">
    <property type="term" value="C:chloroplast thylakoid membrane"/>
    <property type="evidence" value="ECO:0007669"/>
    <property type="project" value="TreeGrafter"/>
</dbReference>
<protein>
    <submittedName>
        <fullName evidence="5">Protein CURVATURE THYLAKOID 1D- chloroplastic</fullName>
    </submittedName>
</protein>
<keyword evidence="6" id="KW-1185">Reference proteome</keyword>
<evidence type="ECO:0000313" key="6">
    <source>
        <dbReference type="Proteomes" id="UP001153555"/>
    </source>
</evidence>